<reference evidence="16 17" key="1">
    <citation type="submission" date="2019-08" db="EMBL/GenBank/DDBJ databases">
        <title>Deep-cultivation of Planctomycetes and their phenomic and genomic characterization uncovers novel biology.</title>
        <authorList>
            <person name="Wiegand S."/>
            <person name="Jogler M."/>
            <person name="Boedeker C."/>
            <person name="Pinto D."/>
            <person name="Vollmers J."/>
            <person name="Rivas-Marin E."/>
            <person name="Kohn T."/>
            <person name="Peeters S.H."/>
            <person name="Heuer A."/>
            <person name="Rast P."/>
            <person name="Oberbeckmann S."/>
            <person name="Bunk B."/>
            <person name="Jeske O."/>
            <person name="Meyerdierks A."/>
            <person name="Storesund J.E."/>
            <person name="Kallscheuer N."/>
            <person name="Luecker S."/>
            <person name="Lage O.M."/>
            <person name="Pohl T."/>
            <person name="Merkel B.J."/>
            <person name="Hornburger P."/>
            <person name="Mueller R.-W."/>
            <person name="Bruemmer F."/>
            <person name="Labrenz M."/>
            <person name="Spormann A.M."/>
            <person name="Op den Camp H."/>
            <person name="Overmann J."/>
            <person name="Amann R."/>
            <person name="Jetten M.S.M."/>
            <person name="Mascher T."/>
            <person name="Medema M.H."/>
            <person name="Devos D.P."/>
            <person name="Kaster A.-K."/>
            <person name="Ovreas L."/>
            <person name="Rohde M."/>
            <person name="Galperin M.Y."/>
            <person name="Jogler C."/>
        </authorList>
    </citation>
    <scope>NUCLEOTIDE SEQUENCE [LARGE SCALE GENOMIC DNA]</scope>
    <source>
        <strain evidence="16 17">FC18</strain>
    </source>
</reference>
<feature type="binding site" evidence="12">
    <location>
        <begin position="98"/>
        <end position="99"/>
    </location>
    <ligand>
        <name>CoA</name>
        <dbReference type="ChEBI" id="CHEBI:57287"/>
    </ligand>
</feature>
<evidence type="ECO:0000256" key="4">
    <source>
        <dbReference type="ARBA" id="ARBA00011503"/>
    </source>
</evidence>
<dbReference type="Gene3D" id="3.90.470.20">
    <property type="entry name" value="4'-phosphopantetheinyl transferase domain"/>
    <property type="match status" value="1"/>
</dbReference>
<comment type="similarity">
    <text evidence="3">Belongs to the P-Pant transferase superfamily. EntD family.</text>
</comment>
<feature type="binding site" evidence="12">
    <location>
        <position position="169"/>
    </location>
    <ligand>
        <name>CoA</name>
        <dbReference type="ChEBI" id="CHEBI:57287"/>
    </ligand>
</feature>
<feature type="binding site" evidence="12">
    <location>
        <position position="63"/>
    </location>
    <ligand>
        <name>CoA</name>
        <dbReference type="ChEBI" id="CHEBI:57287"/>
    </ligand>
</feature>
<proteinExistence type="inferred from homology"/>
<feature type="binding site" evidence="12">
    <location>
        <position position="120"/>
    </location>
    <ligand>
        <name>CoA</name>
        <dbReference type="ChEBI" id="CHEBI:57287"/>
    </ligand>
</feature>
<dbReference type="GO" id="GO:0005886">
    <property type="term" value="C:plasma membrane"/>
    <property type="evidence" value="ECO:0007669"/>
    <property type="project" value="TreeGrafter"/>
</dbReference>
<dbReference type="InterPro" id="IPR037143">
    <property type="entry name" value="4-PPantetheinyl_Trfase_dom_sf"/>
</dbReference>
<evidence type="ECO:0000256" key="3">
    <source>
        <dbReference type="ARBA" id="ARBA00008342"/>
    </source>
</evidence>
<feature type="binding site" evidence="13">
    <location>
        <position position="122"/>
    </location>
    <ligand>
        <name>Mg(2+)</name>
        <dbReference type="ChEBI" id="CHEBI:18420"/>
    </ligand>
</feature>
<evidence type="ECO:0000256" key="5">
    <source>
        <dbReference type="ARBA" id="ARBA00019087"/>
    </source>
</evidence>
<evidence type="ECO:0000256" key="2">
    <source>
        <dbReference type="ARBA" id="ARBA00004993"/>
    </source>
</evidence>
<organism evidence="16 17">
    <name type="scientific">Mariniblastus fucicola</name>
    <dbReference type="NCBI Taxonomy" id="980251"/>
    <lineage>
        <taxon>Bacteria</taxon>
        <taxon>Pseudomonadati</taxon>
        <taxon>Planctomycetota</taxon>
        <taxon>Planctomycetia</taxon>
        <taxon>Pirellulales</taxon>
        <taxon>Pirellulaceae</taxon>
        <taxon>Mariniblastus</taxon>
    </lineage>
</organism>
<evidence type="ECO:0000256" key="1">
    <source>
        <dbReference type="ARBA" id="ARBA00003937"/>
    </source>
</evidence>
<dbReference type="GO" id="GO:0009239">
    <property type="term" value="P:enterobactin biosynthetic process"/>
    <property type="evidence" value="ECO:0007669"/>
    <property type="project" value="UniProtKB-KW"/>
</dbReference>
<dbReference type="KEGG" id="mff:MFFC18_20050"/>
<evidence type="ECO:0000256" key="11">
    <source>
        <dbReference type="ARBA" id="ARBA00049191"/>
    </source>
</evidence>
<dbReference type="GO" id="GO:0000287">
    <property type="term" value="F:magnesium ion binding"/>
    <property type="evidence" value="ECO:0007669"/>
    <property type="project" value="InterPro"/>
</dbReference>
<dbReference type="InterPro" id="IPR041354">
    <property type="entry name" value="4PPT_N"/>
</dbReference>
<dbReference type="AlphaFoldDB" id="A0A5B9P754"/>
<comment type="cofactor">
    <cofactor evidence="13">
        <name>Mg(2+)</name>
        <dbReference type="ChEBI" id="CHEBI:18420"/>
    </cofactor>
</comment>
<keyword evidence="6 16" id="KW-0808">Transferase</keyword>
<keyword evidence="13" id="KW-0479">Metal-binding</keyword>
<evidence type="ECO:0000256" key="12">
    <source>
        <dbReference type="PIRSR" id="PIRSR603542-1"/>
    </source>
</evidence>
<evidence type="ECO:0000256" key="8">
    <source>
        <dbReference type="ARBA" id="ARBA00029894"/>
    </source>
</evidence>
<keyword evidence="13" id="KW-0460">Magnesium</keyword>
<dbReference type="Pfam" id="PF01648">
    <property type="entry name" value="ACPS"/>
    <property type="match status" value="1"/>
</dbReference>
<dbReference type="PRINTS" id="PR01399">
    <property type="entry name" value="ENTSNTHTASED"/>
</dbReference>
<evidence type="ECO:0000256" key="13">
    <source>
        <dbReference type="PIRSR" id="PIRSR603542-2"/>
    </source>
</evidence>
<name>A0A5B9P754_9BACT</name>
<dbReference type="PANTHER" id="PTHR38096">
    <property type="entry name" value="ENTEROBACTIN SYNTHASE COMPONENT D"/>
    <property type="match status" value="1"/>
</dbReference>
<protein>
    <recommendedName>
        <fullName evidence="5">Enterobactin synthase component D</fullName>
    </recommendedName>
    <alternativeName>
        <fullName evidence="8">4'-phosphopantetheinyl transferase EntD</fullName>
    </alternativeName>
    <alternativeName>
        <fullName evidence="9">Enterochelin synthase D</fullName>
    </alternativeName>
</protein>
<comment type="function">
    <text evidence="1">Involved in the biosynthesis of the siderophore enterobactin (enterochelin), which is a macrocyclic trimeric lactone of N-(2,3-dihydroxybenzoyl)-serine. The serine trilactone serves as a scaffolding for the three catechol functionalities that provide hexadentate coordination for the tightly ligated iron(2+) atoms. Plays an essential role in the assembly of the enterobactin by catalyzing the transfer of the 4'-phosphopantetheine (Ppant) moiety from coenzyme A to the apo-domains of both EntB (ArCP domain) and EntF (PCP domain) to yield their holo-forms which make them competent for the activation of 2,3-dihydroxybenzoate (DHB) and L-serine, respectively.</text>
</comment>
<feature type="domain" description="4'-phosphopantetheinyl transferase" evidence="14">
    <location>
        <begin position="116"/>
        <end position="200"/>
    </location>
</feature>
<evidence type="ECO:0000313" key="16">
    <source>
        <dbReference type="EMBL" id="QEG22144.1"/>
    </source>
</evidence>
<feature type="binding site" evidence="12">
    <location>
        <position position="55"/>
    </location>
    <ligand>
        <name>CoA</name>
        <dbReference type="ChEBI" id="CHEBI:57287"/>
    </ligand>
</feature>
<evidence type="ECO:0000313" key="17">
    <source>
        <dbReference type="Proteomes" id="UP000322214"/>
    </source>
</evidence>
<comment type="catalytic activity">
    <reaction evidence="10">
        <text>apo-[aryl-carrier protein] + CoA = holo-[aryl-carrier protein] + adenosine 3',5'-bisphosphate + H(+)</text>
        <dbReference type="Rhea" id="RHEA:48404"/>
        <dbReference type="Rhea" id="RHEA-COMP:15903"/>
        <dbReference type="Rhea" id="RHEA-COMP:17557"/>
        <dbReference type="ChEBI" id="CHEBI:15378"/>
        <dbReference type="ChEBI" id="CHEBI:29999"/>
        <dbReference type="ChEBI" id="CHEBI:57287"/>
        <dbReference type="ChEBI" id="CHEBI:58343"/>
        <dbReference type="ChEBI" id="CHEBI:64479"/>
    </reaction>
</comment>
<dbReference type="SUPFAM" id="SSF56214">
    <property type="entry name" value="4'-phosphopantetheinyl transferase"/>
    <property type="match status" value="1"/>
</dbReference>
<feature type="binding site" evidence="12">
    <location>
        <position position="165"/>
    </location>
    <ligand>
        <name>CoA</name>
        <dbReference type="ChEBI" id="CHEBI:57287"/>
    </ligand>
</feature>
<comment type="pathway">
    <text evidence="2">Siderophore biosynthesis; enterobactin biosynthesis.</text>
</comment>
<accession>A0A5B9P754</accession>
<comment type="catalytic activity">
    <reaction evidence="11">
        <text>apo-[peptidyl-carrier protein] + CoA = holo-[peptidyl-carrier protein] + adenosine 3',5'-bisphosphate + H(+)</text>
        <dbReference type="Rhea" id="RHEA:46228"/>
        <dbReference type="Rhea" id="RHEA-COMP:11479"/>
        <dbReference type="Rhea" id="RHEA-COMP:11480"/>
        <dbReference type="ChEBI" id="CHEBI:15378"/>
        <dbReference type="ChEBI" id="CHEBI:29999"/>
        <dbReference type="ChEBI" id="CHEBI:57287"/>
        <dbReference type="ChEBI" id="CHEBI:58343"/>
        <dbReference type="ChEBI" id="CHEBI:64479"/>
    </reaction>
</comment>
<gene>
    <name evidence="16" type="primary">npt</name>
    <name evidence="16" type="ORF">MFFC18_20050</name>
</gene>
<evidence type="ECO:0000256" key="10">
    <source>
        <dbReference type="ARBA" id="ARBA00049176"/>
    </source>
</evidence>
<dbReference type="Pfam" id="PF17837">
    <property type="entry name" value="4PPT_N"/>
    <property type="match status" value="1"/>
</dbReference>
<feature type="domain" description="4'-phosphopantetheinyl transferase N-terminal" evidence="15">
    <location>
        <begin position="50"/>
        <end position="108"/>
    </location>
</feature>
<evidence type="ECO:0000259" key="14">
    <source>
        <dbReference type="Pfam" id="PF01648"/>
    </source>
</evidence>
<keyword evidence="17" id="KW-1185">Reference proteome</keyword>
<evidence type="ECO:0000259" key="15">
    <source>
        <dbReference type="Pfam" id="PF17837"/>
    </source>
</evidence>
<dbReference type="EMBL" id="CP042912">
    <property type="protein sequence ID" value="QEG22144.1"/>
    <property type="molecule type" value="Genomic_DNA"/>
</dbReference>
<dbReference type="Proteomes" id="UP000322214">
    <property type="component" value="Chromosome"/>
</dbReference>
<dbReference type="GO" id="GO:0009366">
    <property type="term" value="C:enterobactin synthetase complex"/>
    <property type="evidence" value="ECO:0007669"/>
    <property type="project" value="InterPro"/>
</dbReference>
<dbReference type="InterPro" id="IPR003542">
    <property type="entry name" value="Enbac_synth_compD-like"/>
</dbReference>
<dbReference type="PANTHER" id="PTHR38096:SF1">
    <property type="entry name" value="ENTEROBACTIN SYNTHASE COMPONENT D"/>
    <property type="match status" value="1"/>
</dbReference>
<sequence>MRTFTEETLQLDHEKAEARRWISSLDAPFLSRLVRSQPPVPDARLTSSETARVKRQREFALGRRCAESLLKKLGNAEQVWTNSDRSPAWPQGFAGSISHSTNWTWAAVVEQSEALSVGVDTESIVTAETRDRVLFEIAADDEWKICKRFDLSAEQMFTLVFSAKEAFFKCCYPQVKQFFGFEHAVVDAIGPNSIRIATHPTHPRPDLMPNGLEVFYLVTQNDVLTATWLEAV</sequence>
<dbReference type="STRING" id="980251.GCA_001642875_03492"/>
<keyword evidence="7" id="KW-0259">Enterobactin biosynthesis</keyword>
<comment type="subunit">
    <text evidence="4">EntB, EntD, EntE, and EntF form a multienzyme complex called enterobactin synthase.</text>
</comment>
<evidence type="ECO:0000256" key="7">
    <source>
        <dbReference type="ARBA" id="ARBA00023191"/>
    </source>
</evidence>
<evidence type="ECO:0000256" key="6">
    <source>
        <dbReference type="ARBA" id="ARBA00022679"/>
    </source>
</evidence>
<feature type="binding site" evidence="13">
    <location>
        <position position="120"/>
    </location>
    <ligand>
        <name>Mg(2+)</name>
        <dbReference type="ChEBI" id="CHEBI:18420"/>
    </ligand>
</feature>
<dbReference type="InterPro" id="IPR008278">
    <property type="entry name" value="4-PPantetheinyl_Trfase_dom"/>
</dbReference>
<dbReference type="GO" id="GO:0008897">
    <property type="term" value="F:holo-[acyl-carrier-protein] synthase activity"/>
    <property type="evidence" value="ECO:0007669"/>
    <property type="project" value="InterPro"/>
</dbReference>
<dbReference type="OrthoDB" id="188496at2"/>
<evidence type="ECO:0000256" key="9">
    <source>
        <dbReference type="ARBA" id="ARBA00031996"/>
    </source>
</evidence>